<reference evidence="3 4" key="1">
    <citation type="journal article" date="2012" name="J. Bacteriol.">
        <title>Genome Sequence of Fibrella aestuarina BUZ 2T, a Filamentous Marine Bacterium.</title>
        <authorList>
            <person name="Filippini M."/>
            <person name="Qi W."/>
            <person name="Blom J."/>
            <person name="Goesmann A."/>
            <person name="Smits T.H."/>
            <person name="Bagheri H.C."/>
        </authorList>
    </citation>
    <scope>NUCLEOTIDE SEQUENCE [LARGE SCALE GENOMIC DNA]</scope>
    <source>
        <strain evidence="4">BUZ 2T</strain>
    </source>
</reference>
<evidence type="ECO:0000259" key="2">
    <source>
        <dbReference type="Pfam" id="PF14339"/>
    </source>
</evidence>
<accession>I0K3C1</accession>
<feature type="domain" description="DUF4394" evidence="2">
    <location>
        <begin position="49"/>
        <end position="266"/>
    </location>
</feature>
<dbReference type="OrthoDB" id="531718at2"/>
<dbReference type="RefSeq" id="WP_015329724.1">
    <property type="nucleotide sequence ID" value="NC_020054.1"/>
</dbReference>
<dbReference type="HOGENOM" id="CLU_036386_0_0_10"/>
<evidence type="ECO:0000256" key="1">
    <source>
        <dbReference type="SAM" id="SignalP"/>
    </source>
</evidence>
<name>I0K3C1_9BACT</name>
<gene>
    <name evidence="3" type="ORF">FAES_0613</name>
</gene>
<feature type="chain" id="PRO_5003630176" description="DUF4394 domain-containing protein" evidence="1">
    <location>
        <begin position="25"/>
        <end position="502"/>
    </location>
</feature>
<sequence length="502" mass="51902">MLNYLSTRKAIGFVALGALLTLGACDHRTPPDPSILPDVTIYALNDANQLIQTNVRNPNAPTATVGLTGLQQGEQLVGIDFRPATGQLYGISNQSRLYIINQMTGVARAIGNTLSPTLTGTPVGFDFNPTVDRIRVTTAQGQNLRLNPETGAVQATDGSINGVPNATITAVAYTNNRSGVTTTTLYDIDPVTDQLYIQNPPNDGRLVPVGPLGLDVTAVGGFDIAPDGRALAATVFNGQSELSQVDLSTGKLQKLGNLPGNIIGLAIPAEAVAYAVDGNNNLHIFNPLAPSPIIKPLTGLQSGESIYGIDFRPVNGQLYALGSTSRLYTINVSSGAATAVATLSTPLTGTTFGFDFNPTVDRIRIVSSTGQNLRVNPADGVAVVDGAINGASTNISASAYTNNFAGAGSTTLYSLDNATGNLYTQAPPNNGTQVMVGSLGLGTFEAANGFDIGGMSGMAYALLRVNNAVSVYRINLTNGTATLVTALPSSPEIRGMAVGLGF</sequence>
<dbReference type="Pfam" id="PF14339">
    <property type="entry name" value="DUF4394"/>
    <property type="match status" value="2"/>
</dbReference>
<keyword evidence="1" id="KW-0732">Signal</keyword>
<evidence type="ECO:0000313" key="3">
    <source>
        <dbReference type="EMBL" id="CCG98624.1"/>
    </source>
</evidence>
<dbReference type="Proteomes" id="UP000011058">
    <property type="component" value="Chromosome"/>
</dbReference>
<dbReference type="eggNOG" id="COG3386">
    <property type="taxonomic scope" value="Bacteria"/>
</dbReference>
<feature type="signal peptide" evidence="1">
    <location>
        <begin position="1"/>
        <end position="24"/>
    </location>
</feature>
<keyword evidence="4" id="KW-1185">Reference proteome</keyword>
<dbReference type="InterPro" id="IPR025507">
    <property type="entry name" value="DUF4394"/>
</dbReference>
<dbReference type="SUPFAM" id="SSF63825">
    <property type="entry name" value="YWTD domain"/>
    <property type="match status" value="1"/>
</dbReference>
<proteinExistence type="predicted"/>
<dbReference type="EMBL" id="HE796683">
    <property type="protein sequence ID" value="CCG98624.1"/>
    <property type="molecule type" value="Genomic_DNA"/>
</dbReference>
<organism evidence="3 4">
    <name type="scientific">Fibrella aestuarina BUZ 2</name>
    <dbReference type="NCBI Taxonomy" id="1166018"/>
    <lineage>
        <taxon>Bacteria</taxon>
        <taxon>Pseudomonadati</taxon>
        <taxon>Bacteroidota</taxon>
        <taxon>Cytophagia</taxon>
        <taxon>Cytophagales</taxon>
        <taxon>Spirosomataceae</taxon>
        <taxon>Fibrella</taxon>
    </lineage>
</organism>
<dbReference type="PATRIC" id="fig|1166018.3.peg.622"/>
<feature type="domain" description="DUF4394" evidence="2">
    <location>
        <begin position="282"/>
        <end position="497"/>
    </location>
</feature>
<dbReference type="SUPFAM" id="SSF50969">
    <property type="entry name" value="YVTN repeat-like/Quinoprotein amine dehydrogenase"/>
    <property type="match status" value="1"/>
</dbReference>
<dbReference type="STRING" id="1166018.FAES_0613"/>
<dbReference type="InterPro" id="IPR011044">
    <property type="entry name" value="Quino_amine_DH_bsu"/>
</dbReference>
<dbReference type="AlphaFoldDB" id="I0K3C1"/>
<dbReference type="KEGG" id="fae:FAES_0613"/>
<protein>
    <recommendedName>
        <fullName evidence="2">DUF4394 domain-containing protein</fullName>
    </recommendedName>
</protein>
<evidence type="ECO:0000313" key="4">
    <source>
        <dbReference type="Proteomes" id="UP000011058"/>
    </source>
</evidence>